<accession>A0A318K5Z9</accession>
<name>A0A318K5Z9_9NOCA</name>
<dbReference type="RefSeq" id="WP_083894443.1">
    <property type="nucleotide sequence ID" value="NZ_QJKF01000013.1"/>
</dbReference>
<evidence type="ECO:0000313" key="2">
    <source>
        <dbReference type="Proteomes" id="UP000247569"/>
    </source>
</evidence>
<organism evidence="1 2">
    <name type="scientific">Nocardia tenerifensis</name>
    <dbReference type="NCBI Taxonomy" id="228006"/>
    <lineage>
        <taxon>Bacteria</taxon>
        <taxon>Bacillati</taxon>
        <taxon>Actinomycetota</taxon>
        <taxon>Actinomycetes</taxon>
        <taxon>Mycobacteriales</taxon>
        <taxon>Nocardiaceae</taxon>
        <taxon>Nocardia</taxon>
    </lineage>
</organism>
<dbReference type="AlphaFoldDB" id="A0A318K5Z9"/>
<comment type="caution">
    <text evidence="1">The sequence shown here is derived from an EMBL/GenBank/DDBJ whole genome shotgun (WGS) entry which is preliminary data.</text>
</comment>
<protein>
    <submittedName>
        <fullName evidence="1">Shikimate kinase</fullName>
    </submittedName>
</protein>
<keyword evidence="1" id="KW-0418">Kinase</keyword>
<sequence length="159" mass="17595">MAAVLITGMSGVGKSTVLNLLSQKGFRVVDTDADAWIEQAPALDGVEGERQWREDRIDTLLVEHERSGEPLFIGGTVRNQTRFYARFDHIVLLSAPIDVMLERIAARDSNPFGKTAEERQQIISDTAEVVPLLRLAATVEIDTRRPLSDVVSQLIALAR</sequence>
<dbReference type="SUPFAM" id="SSF52540">
    <property type="entry name" value="P-loop containing nucleoside triphosphate hydrolases"/>
    <property type="match status" value="1"/>
</dbReference>
<gene>
    <name evidence="1" type="ORF">DFR70_11339</name>
</gene>
<dbReference type="Proteomes" id="UP000247569">
    <property type="component" value="Unassembled WGS sequence"/>
</dbReference>
<dbReference type="Pfam" id="PF13238">
    <property type="entry name" value="AAA_18"/>
    <property type="match status" value="1"/>
</dbReference>
<dbReference type="Gene3D" id="3.40.50.300">
    <property type="entry name" value="P-loop containing nucleotide triphosphate hydrolases"/>
    <property type="match status" value="1"/>
</dbReference>
<reference evidence="1 2" key="1">
    <citation type="submission" date="2018-05" db="EMBL/GenBank/DDBJ databases">
        <title>Genomic Encyclopedia of Type Strains, Phase IV (KMG-IV): sequencing the most valuable type-strain genomes for metagenomic binning, comparative biology and taxonomic classification.</title>
        <authorList>
            <person name="Goeker M."/>
        </authorList>
    </citation>
    <scope>NUCLEOTIDE SEQUENCE [LARGE SCALE GENOMIC DNA]</scope>
    <source>
        <strain evidence="1 2">DSM 44704</strain>
    </source>
</reference>
<dbReference type="InterPro" id="IPR027417">
    <property type="entry name" value="P-loop_NTPase"/>
</dbReference>
<dbReference type="EMBL" id="QJKF01000013">
    <property type="protein sequence ID" value="PXX58704.1"/>
    <property type="molecule type" value="Genomic_DNA"/>
</dbReference>
<proteinExistence type="predicted"/>
<dbReference type="OrthoDB" id="5019413at2"/>
<keyword evidence="1" id="KW-0808">Transferase</keyword>
<keyword evidence="2" id="KW-1185">Reference proteome</keyword>
<evidence type="ECO:0000313" key="1">
    <source>
        <dbReference type="EMBL" id="PXX58704.1"/>
    </source>
</evidence>
<dbReference type="GO" id="GO:0016301">
    <property type="term" value="F:kinase activity"/>
    <property type="evidence" value="ECO:0007669"/>
    <property type="project" value="UniProtKB-KW"/>
</dbReference>